<protein>
    <submittedName>
        <fullName evidence="4">ATP12 chaperone protein</fullName>
    </submittedName>
</protein>
<dbReference type="Proteomes" id="UP000677812">
    <property type="component" value="Unassembled WGS sequence"/>
</dbReference>
<dbReference type="InterPro" id="IPR011419">
    <property type="entry name" value="ATP12_ATP_synth-F1-assembly"/>
</dbReference>
<dbReference type="Gene3D" id="1.10.3580.10">
    <property type="entry name" value="ATP12 ATPase"/>
    <property type="match status" value="1"/>
</dbReference>
<evidence type="ECO:0000256" key="2">
    <source>
        <dbReference type="ARBA" id="ARBA00022946"/>
    </source>
</evidence>
<proteinExistence type="inferred from homology"/>
<evidence type="ECO:0000313" key="4">
    <source>
        <dbReference type="EMBL" id="MBR0559352.1"/>
    </source>
</evidence>
<gene>
    <name evidence="4" type="ORF">KB213_04675</name>
</gene>
<reference evidence="4 5" key="1">
    <citation type="submission" date="2021-04" db="EMBL/GenBank/DDBJ databases">
        <title>The complete genome sequence of Neokomagataea sp. TBRC 2177.</title>
        <authorList>
            <person name="Charoenyingcharoen P."/>
            <person name="Yukphan P."/>
        </authorList>
    </citation>
    <scope>NUCLEOTIDE SEQUENCE [LARGE SCALE GENOMIC DNA]</scope>
    <source>
        <strain evidence="4 5">TBRC 2177</strain>
    </source>
</reference>
<organism evidence="4 5">
    <name type="scientific">Neokomagataea anthophila</name>
    <dbReference type="NCBI Taxonomy" id="2826925"/>
    <lineage>
        <taxon>Bacteria</taxon>
        <taxon>Pseudomonadati</taxon>
        <taxon>Pseudomonadota</taxon>
        <taxon>Alphaproteobacteria</taxon>
        <taxon>Acetobacterales</taxon>
        <taxon>Acetobacteraceae</taxon>
        <taxon>Neokomagataea</taxon>
    </lineage>
</organism>
<dbReference type="InterPro" id="IPR042272">
    <property type="entry name" value="ATP12_ATP_synth-F1-assembly_N"/>
</dbReference>
<sequence>MSAKRRFWKTVSVQEKHEDGQGTLYMPALDERPIRLPKGSVLALKQRALADAIAAEWGSIGEGNFQPDELPLTRIAGTMIERIRPDLSVPREALLSFGLDDALCYDGGTNEPAVKALLAWLDERGVRPVVTTGLMPVTQSEAYVMALTQWLAQCDEAELAVLGVLAQAGGSVLVGYALLEGGLTPEQVAAIITADERKQEAVWGGDKELTATIQTRQNDVRDAVSFLRLSR</sequence>
<dbReference type="EMBL" id="JAGRQH010000002">
    <property type="protein sequence ID" value="MBR0559352.1"/>
    <property type="molecule type" value="Genomic_DNA"/>
</dbReference>
<dbReference type="Gene3D" id="3.30.2180.10">
    <property type="entry name" value="ATP12-like"/>
    <property type="match status" value="1"/>
</dbReference>
<evidence type="ECO:0000256" key="1">
    <source>
        <dbReference type="ARBA" id="ARBA00008231"/>
    </source>
</evidence>
<name>A0ABS5E621_9PROT</name>
<dbReference type="InterPro" id="IPR023335">
    <property type="entry name" value="ATP12_ortho_dom_sf"/>
</dbReference>
<evidence type="ECO:0000256" key="3">
    <source>
        <dbReference type="ARBA" id="ARBA00023186"/>
    </source>
</evidence>
<dbReference type="PANTHER" id="PTHR21013">
    <property type="entry name" value="ATP SYNTHASE MITOCHONDRIAL F1 COMPLEX ASSEMBLY FACTOR 2/ATP12 PROTEIN, MITOCHONDRIAL PRECURSOR"/>
    <property type="match status" value="1"/>
</dbReference>
<keyword evidence="3" id="KW-0143">Chaperone</keyword>
<keyword evidence="5" id="KW-1185">Reference proteome</keyword>
<keyword evidence="2" id="KW-0809">Transit peptide</keyword>
<comment type="similarity">
    <text evidence="1">Belongs to the ATP12 family.</text>
</comment>
<accession>A0ABS5E621</accession>
<comment type="caution">
    <text evidence="4">The sequence shown here is derived from an EMBL/GenBank/DDBJ whole genome shotgun (WGS) entry which is preliminary data.</text>
</comment>
<dbReference type="PANTHER" id="PTHR21013:SF10">
    <property type="entry name" value="ATP SYNTHASE MITOCHONDRIAL F1 COMPLEX ASSEMBLY FACTOR 2"/>
    <property type="match status" value="1"/>
</dbReference>
<evidence type="ECO:0000313" key="5">
    <source>
        <dbReference type="Proteomes" id="UP000677812"/>
    </source>
</evidence>
<dbReference type="Pfam" id="PF07542">
    <property type="entry name" value="ATP12"/>
    <property type="match status" value="1"/>
</dbReference>
<dbReference type="SUPFAM" id="SSF160909">
    <property type="entry name" value="ATP12-like"/>
    <property type="match status" value="1"/>
</dbReference>